<accession>A0A345XIW0</accession>
<evidence type="ECO:0000313" key="2">
    <source>
        <dbReference type="Proteomes" id="UP000254425"/>
    </source>
</evidence>
<reference evidence="1 2" key="1">
    <citation type="submission" date="2018-07" db="EMBL/GenBank/DDBJ databases">
        <title>Draft genome of the type strain Streptomyces armeniacus ATCC 15676.</title>
        <authorList>
            <person name="Labana P."/>
            <person name="Gosse J.T."/>
            <person name="Boddy C.N."/>
        </authorList>
    </citation>
    <scope>NUCLEOTIDE SEQUENCE [LARGE SCALE GENOMIC DNA]</scope>
    <source>
        <strain evidence="1 2">ATCC 15676</strain>
    </source>
</reference>
<dbReference type="RefSeq" id="WP_208875176.1">
    <property type="nucleotide sequence ID" value="NZ_CP031320.1"/>
</dbReference>
<organism evidence="1 2">
    <name type="scientific">Streptomyces armeniacus</name>
    <dbReference type="NCBI Taxonomy" id="83291"/>
    <lineage>
        <taxon>Bacteria</taxon>
        <taxon>Bacillati</taxon>
        <taxon>Actinomycetota</taxon>
        <taxon>Actinomycetes</taxon>
        <taxon>Kitasatosporales</taxon>
        <taxon>Streptomycetaceae</taxon>
        <taxon>Streptomyces</taxon>
    </lineage>
</organism>
<gene>
    <name evidence="1" type="ORF">DVA86_01875</name>
</gene>
<proteinExistence type="predicted"/>
<name>A0A345XIW0_9ACTN</name>
<dbReference type="Proteomes" id="UP000254425">
    <property type="component" value="Chromosome"/>
</dbReference>
<keyword evidence="2" id="KW-1185">Reference proteome</keyword>
<evidence type="ECO:0000313" key="1">
    <source>
        <dbReference type="EMBL" id="AXK31576.1"/>
    </source>
</evidence>
<dbReference type="EMBL" id="CP031320">
    <property type="protein sequence ID" value="AXK31576.1"/>
    <property type="molecule type" value="Genomic_DNA"/>
</dbReference>
<dbReference type="KEGG" id="sarm:DVA86_01875"/>
<sequence>MDKKKTLTVVGCVAALCAVGVLVTPVLKKHNENFPDAFNDVVLGERVKNFATTDSAPEPGDGEGLFVLPGWVPEDATDIKIKVQTTGNAKLIRFTLAGTGTPLELTGEGACHEGAFIDGPELEASWWPEDVGEGSGRPDCSEQYQLRVAVEGDDVYAWSNGDLAKAG</sequence>
<dbReference type="AlphaFoldDB" id="A0A345XIW0"/>
<protein>
    <submittedName>
        <fullName evidence="1">Uncharacterized protein</fullName>
    </submittedName>
</protein>